<dbReference type="Proteomes" id="UP000515498">
    <property type="component" value="Chromosome"/>
</dbReference>
<dbReference type="InterPro" id="IPR032466">
    <property type="entry name" value="Metal_Hydrolase"/>
</dbReference>
<accession>A0A7G8PPB2</accession>
<reference evidence="4 5" key="1">
    <citation type="submission" date="2020-07" db="EMBL/GenBank/DDBJ databases">
        <title>Draft genome sequence of four isobutane-metabolizing strains capable of cometabolically degrading diverse ether contaminants.</title>
        <authorList>
            <person name="Chen W."/>
            <person name="Faulkner N."/>
            <person name="Smith C."/>
            <person name="Hyman M."/>
        </authorList>
    </citation>
    <scope>NUCLEOTIDE SEQUENCE [LARGE SCALE GENOMIC DNA]</scope>
    <source>
        <strain evidence="4 5">2A</strain>
    </source>
</reference>
<feature type="domain" description="Amidohydrolase-related" evidence="3">
    <location>
        <begin position="12"/>
        <end position="354"/>
    </location>
</feature>
<dbReference type="Pfam" id="PF04909">
    <property type="entry name" value="Amidohydro_2"/>
    <property type="match status" value="1"/>
</dbReference>
<dbReference type="InterPro" id="IPR052350">
    <property type="entry name" value="Metallo-dep_Lactonases"/>
</dbReference>
<evidence type="ECO:0000313" key="5">
    <source>
        <dbReference type="Proteomes" id="UP000515498"/>
    </source>
</evidence>
<evidence type="ECO:0000259" key="3">
    <source>
        <dbReference type="Pfam" id="PF04909"/>
    </source>
</evidence>
<comment type="similarity">
    <text evidence="1">Belongs to the metallo-dependent hydrolases superfamily.</text>
</comment>
<dbReference type="InterPro" id="IPR006680">
    <property type="entry name" value="Amidohydro-rel"/>
</dbReference>
<protein>
    <submittedName>
        <fullName evidence="4">Amidohydrolase family protein</fullName>
    </submittedName>
</protein>
<dbReference type="GO" id="GO:0016787">
    <property type="term" value="F:hydrolase activity"/>
    <property type="evidence" value="ECO:0007669"/>
    <property type="project" value="UniProtKB-KW"/>
</dbReference>
<feature type="region of interest" description="Disordered" evidence="2">
    <location>
        <begin position="356"/>
        <end position="377"/>
    </location>
</feature>
<dbReference type="KEGG" id="mflu:HZU40_17260"/>
<evidence type="ECO:0000256" key="1">
    <source>
        <dbReference type="ARBA" id="ARBA00038310"/>
    </source>
</evidence>
<proteinExistence type="inferred from homology"/>
<dbReference type="PANTHER" id="PTHR43569:SF1">
    <property type="entry name" value="BLL3371 PROTEIN"/>
    <property type="match status" value="1"/>
</dbReference>
<dbReference type="AlphaFoldDB" id="A0A7G8PPB2"/>
<name>A0A7G8PPB2_9MYCO</name>
<evidence type="ECO:0000256" key="2">
    <source>
        <dbReference type="SAM" id="MobiDB-lite"/>
    </source>
</evidence>
<dbReference type="SUPFAM" id="SSF51556">
    <property type="entry name" value="Metallo-dependent hydrolases"/>
    <property type="match status" value="1"/>
</dbReference>
<feature type="compositionally biased region" description="Pro residues" evidence="2">
    <location>
        <begin position="356"/>
        <end position="367"/>
    </location>
</feature>
<organism evidence="4 5">
    <name type="scientific">Mycolicibacterium fluoranthenivorans</name>
    <dbReference type="NCBI Taxonomy" id="258505"/>
    <lineage>
        <taxon>Bacteria</taxon>
        <taxon>Bacillati</taxon>
        <taxon>Actinomycetota</taxon>
        <taxon>Actinomycetes</taxon>
        <taxon>Mycobacteriales</taxon>
        <taxon>Mycobacteriaceae</taxon>
        <taxon>Mycolicibacterium</taxon>
    </lineage>
</organism>
<dbReference type="PANTHER" id="PTHR43569">
    <property type="entry name" value="AMIDOHYDROLASE"/>
    <property type="match status" value="1"/>
</dbReference>
<evidence type="ECO:0000313" key="4">
    <source>
        <dbReference type="EMBL" id="QNJ96178.1"/>
    </source>
</evidence>
<dbReference type="Gene3D" id="3.20.20.140">
    <property type="entry name" value="Metal-dependent hydrolases"/>
    <property type="match status" value="1"/>
</dbReference>
<dbReference type="EMBL" id="CP059894">
    <property type="protein sequence ID" value="QNJ96178.1"/>
    <property type="molecule type" value="Genomic_DNA"/>
</dbReference>
<gene>
    <name evidence="4" type="ORF">HZU40_17260</name>
</gene>
<keyword evidence="4" id="KW-0378">Hydrolase</keyword>
<sequence>MNAIPTWPTAVIDPHVHQWDPYRTPRHVTGRARALRPLPRIPAAARFVTTRAEREFVGDPNHVLKPYRPQDYLNDADRLPVRSVVHVEAAWLGEPETSVDETRWVSTLPWNTDGAPDLGAIVVHADPRWKACAAILDEHLSVTGLVRGVRHSVSHHDDPQVRDFETSPDVLAQPDFLDGFAAIAERDLSFELWLYAHQIPTARRLVREYPDTRFIFCHYGTPVGLLGRRGKHTARTTAARDRILQTWRADVAGLAEHPNVVAKHSGLGMPLLGRAPLRRLTATRLAQFADQVAPLVRHLHDCFGPNRTMWASNYPMDKPCLTLPATAQIVLDVLGSDADPAQLFHGVAAQTYRIPPIPQPSGGPPAPSKENQCLTTP</sequence>